<gene>
    <name evidence="1" type="ordered locus">Sta7437_4340</name>
</gene>
<dbReference type="KEGG" id="scs:Sta7437_4340"/>
<evidence type="ECO:0000313" key="2">
    <source>
        <dbReference type="Proteomes" id="UP000010473"/>
    </source>
</evidence>
<accession>K9Y0I4</accession>
<dbReference type="RefSeq" id="WP_015195463.1">
    <property type="nucleotide sequence ID" value="NC_019748.1"/>
</dbReference>
<dbReference type="Proteomes" id="UP000010473">
    <property type="component" value="Chromosome"/>
</dbReference>
<dbReference type="EMBL" id="CP003653">
    <property type="protein sequence ID" value="AFZ37809.1"/>
    <property type="molecule type" value="Genomic_DNA"/>
</dbReference>
<dbReference type="eggNOG" id="ENOG503304G">
    <property type="taxonomic scope" value="Bacteria"/>
</dbReference>
<dbReference type="AlphaFoldDB" id="K9Y0I4"/>
<organism evidence="1 2">
    <name type="scientific">Stanieria cyanosphaera (strain ATCC 29371 / PCC 7437)</name>
    <dbReference type="NCBI Taxonomy" id="111780"/>
    <lineage>
        <taxon>Bacteria</taxon>
        <taxon>Bacillati</taxon>
        <taxon>Cyanobacteriota</taxon>
        <taxon>Cyanophyceae</taxon>
        <taxon>Pleurocapsales</taxon>
        <taxon>Dermocarpellaceae</taxon>
        <taxon>Stanieria</taxon>
    </lineage>
</organism>
<reference evidence="2" key="1">
    <citation type="journal article" date="2013" name="Proc. Natl. Acad. Sci. U.S.A.">
        <title>Improving the coverage of the cyanobacterial phylum using diversity-driven genome sequencing.</title>
        <authorList>
            <person name="Shih P.M."/>
            <person name="Wu D."/>
            <person name="Latifi A."/>
            <person name="Axen S.D."/>
            <person name="Fewer D.P."/>
            <person name="Talla E."/>
            <person name="Calteau A."/>
            <person name="Cai F."/>
            <person name="Tandeau de Marsac N."/>
            <person name="Rippka R."/>
            <person name="Herdman M."/>
            <person name="Sivonen K."/>
            <person name="Coursin T."/>
            <person name="Laurent T."/>
            <person name="Goodwin L."/>
            <person name="Nolan M."/>
            <person name="Davenport K.W."/>
            <person name="Han C.S."/>
            <person name="Rubin E.M."/>
            <person name="Eisen J.A."/>
            <person name="Woyke T."/>
            <person name="Gugger M."/>
            <person name="Kerfeld C.A."/>
        </authorList>
    </citation>
    <scope>NUCLEOTIDE SEQUENCE [LARGE SCALE GENOMIC DNA]</scope>
    <source>
        <strain evidence="2">ATCC 29371 / PCC 7437</strain>
    </source>
</reference>
<evidence type="ECO:0000313" key="1">
    <source>
        <dbReference type="EMBL" id="AFZ37809.1"/>
    </source>
</evidence>
<protein>
    <submittedName>
        <fullName evidence="1">Uncharacterized protein</fullName>
    </submittedName>
</protein>
<dbReference type="STRING" id="111780.Sta7437_4340"/>
<dbReference type="OrthoDB" id="466434at2"/>
<keyword evidence="2" id="KW-1185">Reference proteome</keyword>
<name>K9Y0I4_STAC7</name>
<sequence length="139" mass="15475">MPKPTQAHLDRTIKKNQPLELKQKTLSQMQYYMGAKLIEVGIDPQSVIYRWSVKHKEDEQICTLSAFWGESRKKLLSGEEPLTGAELIDCARANASSGIKKAAQLCGYSTDVSGFQTALKQTSQEMGLSIESLKNLLNN</sequence>
<proteinExistence type="predicted"/>
<dbReference type="HOGENOM" id="CLU_1843892_0_0_3"/>